<evidence type="ECO:0000313" key="2">
    <source>
        <dbReference type="Proteomes" id="UP000824175"/>
    </source>
</evidence>
<accession>A0A9D1HPM8</accession>
<dbReference type="Proteomes" id="UP000824175">
    <property type="component" value="Unassembled WGS sequence"/>
</dbReference>
<evidence type="ECO:0000313" key="1">
    <source>
        <dbReference type="EMBL" id="HIU14226.1"/>
    </source>
</evidence>
<dbReference type="EMBL" id="DVMJ01000078">
    <property type="protein sequence ID" value="HIU14226.1"/>
    <property type="molecule type" value="Genomic_DNA"/>
</dbReference>
<organism evidence="1 2">
    <name type="scientific">Candidatus Fimiplasma intestinipullorum</name>
    <dbReference type="NCBI Taxonomy" id="2840825"/>
    <lineage>
        <taxon>Bacteria</taxon>
        <taxon>Bacillati</taxon>
        <taxon>Bacillota</taxon>
        <taxon>Clostridia</taxon>
        <taxon>Eubacteriales</taxon>
        <taxon>Candidatus Fimiplasma</taxon>
    </lineage>
</organism>
<proteinExistence type="predicted"/>
<reference evidence="1" key="1">
    <citation type="submission" date="2020-10" db="EMBL/GenBank/DDBJ databases">
        <authorList>
            <person name="Gilroy R."/>
        </authorList>
    </citation>
    <scope>NUCLEOTIDE SEQUENCE</scope>
    <source>
        <strain evidence="1">CHK195-11698</strain>
    </source>
</reference>
<comment type="caution">
    <text evidence="1">The sequence shown here is derived from an EMBL/GenBank/DDBJ whole genome shotgun (WGS) entry which is preliminary data.</text>
</comment>
<protein>
    <submittedName>
        <fullName evidence="1">Uncharacterized protein</fullName>
    </submittedName>
</protein>
<sequence length="322" mass="37953">MKNKKVHIRYAYRYYELVVKKIRRIRKAKNDSRLNNEFRDLRMLLINAAEANRQLRMRYGYYNQSIPENRYVGFKFPKRTKVARKKVGEQNRVWTFTIDINDLNVRQSKIKKYHWTHGPLEKYNILPETHVILEDIAEFLDILEHEIIFNVMKERSMIMLSVNHVSKFCFSKMYDEPQENYYEFQALDGDKVVSVYLVAEDIVRVVKYEKIIRQYHIPYSAIALNDPLAGFDDIIENIQDYLSACLIVTDDINVAAYLFANDYVPEGTLVISCAAADEDRVFCKNVYGTLPAKLVHWCHTYIPCDASIIESNKDLKPIVMHK</sequence>
<gene>
    <name evidence="1" type="ORF">IAD15_09180</name>
</gene>
<dbReference type="AlphaFoldDB" id="A0A9D1HPM8"/>
<reference evidence="1" key="2">
    <citation type="journal article" date="2021" name="PeerJ">
        <title>Extensive microbial diversity within the chicken gut microbiome revealed by metagenomics and culture.</title>
        <authorList>
            <person name="Gilroy R."/>
            <person name="Ravi A."/>
            <person name="Getino M."/>
            <person name="Pursley I."/>
            <person name="Horton D.L."/>
            <person name="Alikhan N.F."/>
            <person name="Baker D."/>
            <person name="Gharbi K."/>
            <person name="Hall N."/>
            <person name="Watson M."/>
            <person name="Adriaenssens E.M."/>
            <person name="Foster-Nyarko E."/>
            <person name="Jarju S."/>
            <person name="Secka A."/>
            <person name="Antonio M."/>
            <person name="Oren A."/>
            <person name="Chaudhuri R.R."/>
            <person name="La Ragione R."/>
            <person name="Hildebrand F."/>
            <person name="Pallen M.J."/>
        </authorList>
    </citation>
    <scope>NUCLEOTIDE SEQUENCE</scope>
    <source>
        <strain evidence="1">CHK195-11698</strain>
    </source>
</reference>
<name>A0A9D1HPM8_9FIRM</name>